<keyword evidence="3" id="KW-1185">Reference proteome</keyword>
<accession>A0A669QTB0</accession>
<reference evidence="2" key="2">
    <citation type="submission" date="2025-09" db="UniProtKB">
        <authorList>
            <consortium name="Ensembl"/>
        </authorList>
    </citation>
    <scope>IDENTIFICATION</scope>
</reference>
<keyword evidence="1" id="KW-1133">Transmembrane helix</keyword>
<sequence>MEVLDLLQRLFWLDSFNEVCSFFLALVIGMLVVTGGIWTKWQLFSGFRKISYTLEETRDLSPSVENLHECLLFDKKETHSPRSLLVH</sequence>
<keyword evidence="1" id="KW-0812">Transmembrane</keyword>
<keyword evidence="1" id="KW-0472">Membrane</keyword>
<reference evidence="2" key="1">
    <citation type="submission" date="2025-08" db="UniProtKB">
        <authorList>
            <consortium name="Ensembl"/>
        </authorList>
    </citation>
    <scope>IDENTIFICATION</scope>
</reference>
<feature type="transmembrane region" description="Helical" evidence="1">
    <location>
        <begin position="20"/>
        <end position="39"/>
    </location>
</feature>
<evidence type="ECO:0000313" key="2">
    <source>
        <dbReference type="Ensembl" id="ENSPCLP00000022890.1"/>
    </source>
</evidence>
<organism evidence="2 3">
    <name type="scientific">Phasianus colchicus</name>
    <name type="common">Common pheasant</name>
    <dbReference type="NCBI Taxonomy" id="9054"/>
    <lineage>
        <taxon>Eukaryota</taxon>
        <taxon>Metazoa</taxon>
        <taxon>Chordata</taxon>
        <taxon>Craniata</taxon>
        <taxon>Vertebrata</taxon>
        <taxon>Euteleostomi</taxon>
        <taxon>Archelosauria</taxon>
        <taxon>Archosauria</taxon>
        <taxon>Dinosauria</taxon>
        <taxon>Saurischia</taxon>
        <taxon>Theropoda</taxon>
        <taxon>Coelurosauria</taxon>
        <taxon>Aves</taxon>
        <taxon>Neognathae</taxon>
        <taxon>Galloanserae</taxon>
        <taxon>Galliformes</taxon>
        <taxon>Phasianidae</taxon>
        <taxon>Phasianinae</taxon>
        <taxon>Phasianus</taxon>
    </lineage>
</organism>
<name>A0A669QTB0_PHACC</name>
<dbReference type="AlphaFoldDB" id="A0A669QTB0"/>
<proteinExistence type="predicted"/>
<dbReference type="Ensembl" id="ENSPCLT00000031752.1">
    <property type="protein sequence ID" value="ENSPCLP00000022890.1"/>
    <property type="gene ID" value="ENSPCLG00000020170.1"/>
</dbReference>
<evidence type="ECO:0000256" key="1">
    <source>
        <dbReference type="SAM" id="Phobius"/>
    </source>
</evidence>
<dbReference type="Proteomes" id="UP000472261">
    <property type="component" value="Unplaced"/>
</dbReference>
<evidence type="ECO:0000313" key="3">
    <source>
        <dbReference type="Proteomes" id="UP000472261"/>
    </source>
</evidence>
<protein>
    <submittedName>
        <fullName evidence="2">Uncharacterized protein</fullName>
    </submittedName>
</protein>